<keyword evidence="1" id="KW-0238">DNA-binding</keyword>
<dbReference type="PROSITE" id="PS50943">
    <property type="entry name" value="HTH_CROC1"/>
    <property type="match status" value="1"/>
</dbReference>
<dbReference type="InterPro" id="IPR015927">
    <property type="entry name" value="Peptidase_S24_S26A/B/C"/>
</dbReference>
<accession>W6N846</accession>
<dbReference type="SMART" id="SM00530">
    <property type="entry name" value="HTH_XRE"/>
    <property type="match status" value="1"/>
</dbReference>
<dbReference type="SUPFAM" id="SSF47413">
    <property type="entry name" value="lambda repressor-like DNA-binding domains"/>
    <property type="match status" value="1"/>
</dbReference>
<dbReference type="SUPFAM" id="SSF51306">
    <property type="entry name" value="LexA/Signal peptidase"/>
    <property type="match status" value="1"/>
</dbReference>
<dbReference type="PANTHER" id="PTHR46558">
    <property type="entry name" value="TRACRIPTIONAL REGULATORY PROTEIN-RELATED-RELATED"/>
    <property type="match status" value="1"/>
</dbReference>
<sequence>MSRIGDKIRNARQVKKMTQKQLAKKLGVSEKFINEVEIGKRIANQDIIDRLSKILGKEINDITMSFEENIYKEEEKSQIKPVNSKKIVNDVWSDALSDVLKNIPIYNYDLNKSIGFKQLPVIHNKIEGYSKDKVLYLKISDDDMSGFRIKKGDMAFGHLTQEIENNAILLLEYDGNRVVRQIKRLGGSKVLLISNSGSLRTETKEEKDLKPILKLDRLEINL</sequence>
<gene>
    <name evidence="3" type="ORF">CTDIVETGP_1659</name>
</gene>
<dbReference type="InterPro" id="IPR010982">
    <property type="entry name" value="Lambda_DNA-bd_dom_sf"/>
</dbReference>
<evidence type="ECO:0000313" key="3">
    <source>
        <dbReference type="EMBL" id="CDL91589.1"/>
    </source>
</evidence>
<dbReference type="InterPro" id="IPR001387">
    <property type="entry name" value="Cro/C1-type_HTH"/>
</dbReference>
<dbReference type="GeneID" id="29419151"/>
<evidence type="ECO:0000313" key="4">
    <source>
        <dbReference type="Proteomes" id="UP000019482"/>
    </source>
</evidence>
<dbReference type="EMBL" id="CBXI010000029">
    <property type="protein sequence ID" value="CDL91589.1"/>
    <property type="molecule type" value="Genomic_DNA"/>
</dbReference>
<dbReference type="GO" id="GO:0003677">
    <property type="term" value="F:DNA binding"/>
    <property type="evidence" value="ECO:0007669"/>
    <property type="project" value="UniProtKB-KW"/>
</dbReference>
<protein>
    <submittedName>
        <fullName evidence="3">Probable transcription regulator, lacI/xre family</fullName>
    </submittedName>
</protein>
<proteinExistence type="predicted"/>
<evidence type="ECO:0000256" key="1">
    <source>
        <dbReference type="ARBA" id="ARBA00023125"/>
    </source>
</evidence>
<evidence type="ECO:0000259" key="2">
    <source>
        <dbReference type="PROSITE" id="PS50943"/>
    </source>
</evidence>
<dbReference type="CDD" id="cd00093">
    <property type="entry name" value="HTH_XRE"/>
    <property type="match status" value="1"/>
</dbReference>
<dbReference type="RefSeq" id="WP_017895890.1">
    <property type="nucleotide sequence ID" value="NZ_CBXI010000029.1"/>
</dbReference>
<dbReference type="AlphaFoldDB" id="W6N846"/>
<dbReference type="Gene3D" id="1.10.260.40">
    <property type="entry name" value="lambda repressor-like DNA-binding domains"/>
    <property type="match status" value="1"/>
</dbReference>
<dbReference type="Pfam" id="PF01381">
    <property type="entry name" value="HTH_3"/>
    <property type="match status" value="1"/>
</dbReference>
<dbReference type="PANTHER" id="PTHR46558:SF3">
    <property type="entry name" value="TRANSCRIPTIONAL REGULATOR"/>
    <property type="match status" value="1"/>
</dbReference>
<dbReference type="Gene3D" id="2.10.109.10">
    <property type="entry name" value="Umud Fragment, subunit A"/>
    <property type="match status" value="1"/>
</dbReference>
<name>W6N846_CLOTY</name>
<feature type="domain" description="HTH cro/C1-type" evidence="2">
    <location>
        <begin position="8"/>
        <end position="62"/>
    </location>
</feature>
<dbReference type="OrthoDB" id="14949at2"/>
<dbReference type="Proteomes" id="UP000019482">
    <property type="component" value="Unassembled WGS sequence"/>
</dbReference>
<comment type="caution">
    <text evidence="3">The sequence shown here is derived from an EMBL/GenBank/DDBJ whole genome shotgun (WGS) entry which is preliminary data.</text>
</comment>
<organism evidence="3 4">
    <name type="scientific">Clostridium tyrobutyricum DIVETGP</name>
    <dbReference type="NCBI Taxonomy" id="1408889"/>
    <lineage>
        <taxon>Bacteria</taxon>
        <taxon>Bacillati</taxon>
        <taxon>Bacillota</taxon>
        <taxon>Clostridia</taxon>
        <taxon>Eubacteriales</taxon>
        <taxon>Clostridiaceae</taxon>
        <taxon>Clostridium</taxon>
    </lineage>
</organism>
<dbReference type="InterPro" id="IPR036286">
    <property type="entry name" value="LexA/Signal_pep-like_sf"/>
</dbReference>
<keyword evidence="4" id="KW-1185">Reference proteome</keyword>
<reference evidence="3 4" key="1">
    <citation type="journal article" date="2015" name="Genome Announc.">
        <title>Draft Genome Sequence of Clostridium tyrobutyricum Strain DIVETGP, Isolated from Cow's Milk for Grana Padano Production.</title>
        <authorList>
            <person name="Soggiu A."/>
            <person name="Piras C."/>
            <person name="Gaiarsa S."/>
            <person name="Sassera D."/>
            <person name="Roncada P."/>
            <person name="Bendixen E."/>
            <person name="Brasca M."/>
            <person name="Bonizzi L."/>
        </authorList>
    </citation>
    <scope>NUCLEOTIDE SEQUENCE [LARGE SCALE GENOMIC DNA]</scope>
    <source>
        <strain evidence="3 4">DIVETGP</strain>
    </source>
</reference>
<dbReference type="Pfam" id="PF00717">
    <property type="entry name" value="Peptidase_S24"/>
    <property type="match status" value="1"/>
</dbReference>